<comment type="caution">
    <text evidence="7">The sequence shown here is derived from an EMBL/GenBank/DDBJ whole genome shotgun (WGS) entry which is preliminary data.</text>
</comment>
<dbReference type="GO" id="GO:0046872">
    <property type="term" value="F:metal ion binding"/>
    <property type="evidence" value="ECO:0007669"/>
    <property type="project" value="InterPro"/>
</dbReference>
<evidence type="ECO:0000256" key="4">
    <source>
        <dbReference type="ARBA" id="ARBA00023027"/>
    </source>
</evidence>
<dbReference type="CDD" id="cd08192">
    <property type="entry name" value="MAR-like"/>
    <property type="match status" value="1"/>
</dbReference>
<dbReference type="Gene3D" id="3.40.50.1970">
    <property type="match status" value="1"/>
</dbReference>
<evidence type="ECO:0000256" key="1">
    <source>
        <dbReference type="ARBA" id="ARBA00001962"/>
    </source>
</evidence>
<proteinExistence type="inferred from homology"/>
<accession>A0A1E8CN62</accession>
<protein>
    <submittedName>
        <fullName evidence="7">Uncharacterized protein</fullName>
    </submittedName>
</protein>
<organism evidence="7 8">
    <name type="scientific">Pseudohongiella acticola</name>
    <dbReference type="NCBI Taxonomy" id="1524254"/>
    <lineage>
        <taxon>Bacteria</taxon>
        <taxon>Pseudomonadati</taxon>
        <taxon>Pseudomonadota</taxon>
        <taxon>Gammaproteobacteria</taxon>
        <taxon>Pseudomonadales</taxon>
        <taxon>Pseudohongiellaceae</taxon>
        <taxon>Pseudohongiella</taxon>
    </lineage>
</organism>
<dbReference type="InterPro" id="IPR018211">
    <property type="entry name" value="ADH_Fe_CS"/>
</dbReference>
<evidence type="ECO:0000313" key="7">
    <source>
        <dbReference type="EMBL" id="OFE13697.1"/>
    </source>
</evidence>
<evidence type="ECO:0000256" key="2">
    <source>
        <dbReference type="ARBA" id="ARBA00007358"/>
    </source>
</evidence>
<dbReference type="PANTHER" id="PTHR11496">
    <property type="entry name" value="ALCOHOL DEHYDROGENASE"/>
    <property type="match status" value="1"/>
</dbReference>
<gene>
    <name evidence="7" type="ORF">PHACT_11595</name>
</gene>
<dbReference type="EMBL" id="MASR01000001">
    <property type="protein sequence ID" value="OFE13697.1"/>
    <property type="molecule type" value="Genomic_DNA"/>
</dbReference>
<dbReference type="RefSeq" id="WP_070117914.1">
    <property type="nucleotide sequence ID" value="NZ_MASR01000001.1"/>
</dbReference>
<evidence type="ECO:0000256" key="3">
    <source>
        <dbReference type="ARBA" id="ARBA00023002"/>
    </source>
</evidence>
<dbReference type="InterPro" id="IPR039697">
    <property type="entry name" value="Alcohol_dehydrogenase_Fe"/>
</dbReference>
<evidence type="ECO:0000259" key="5">
    <source>
        <dbReference type="Pfam" id="PF00465"/>
    </source>
</evidence>
<dbReference type="Pfam" id="PF00465">
    <property type="entry name" value="Fe-ADH"/>
    <property type="match status" value="1"/>
</dbReference>
<feature type="domain" description="Alcohol dehydrogenase iron-type/glycerol dehydrogenase GldA" evidence="5">
    <location>
        <begin position="13"/>
        <end position="194"/>
    </location>
</feature>
<dbReference type="PROSITE" id="PS00060">
    <property type="entry name" value="ADH_IRON_2"/>
    <property type="match status" value="1"/>
</dbReference>
<keyword evidence="4" id="KW-0520">NAD</keyword>
<feature type="domain" description="Fe-containing alcohol dehydrogenase-like C-terminal" evidence="6">
    <location>
        <begin position="207"/>
        <end position="391"/>
    </location>
</feature>
<name>A0A1E8CN62_9GAMM</name>
<dbReference type="GO" id="GO:0004022">
    <property type="term" value="F:alcohol dehydrogenase (NAD+) activity"/>
    <property type="evidence" value="ECO:0007669"/>
    <property type="project" value="TreeGrafter"/>
</dbReference>
<dbReference type="InterPro" id="IPR056798">
    <property type="entry name" value="ADH_Fe_C"/>
</dbReference>
<dbReference type="PANTHER" id="PTHR11496:SF102">
    <property type="entry name" value="ALCOHOL DEHYDROGENASE 4"/>
    <property type="match status" value="1"/>
</dbReference>
<dbReference type="Gene3D" id="1.20.1090.10">
    <property type="entry name" value="Dehydroquinate synthase-like - alpha domain"/>
    <property type="match status" value="1"/>
</dbReference>
<dbReference type="Proteomes" id="UP000175669">
    <property type="component" value="Unassembled WGS sequence"/>
</dbReference>
<evidence type="ECO:0000313" key="8">
    <source>
        <dbReference type="Proteomes" id="UP000175669"/>
    </source>
</evidence>
<sequence length="392" mass="42208">MEPLIFDYTGLQRVRLGATVQESLAAELAGLPKARVFLVVSGTLSRQTSLVDDLRQVLGDRLASVFDVMGAHSPRRDVLNALSQARAVDADIILTVGGGSMIDAGKVIQFCLNAGIEQEAELLEFAQFSNGSRGALCGTEPVLRRQSPVYQIAVPTTLSAAEFSNNAGVTDSDKRAKEGYKAPGLAPRQIIYDPALTLHTPTWLWLSTAIRALDHAVEGYCSMDSHAYAQGHFLHSVKLFAESLPAMKTNPADLAARALNQQATWLAGTGLGRIRHGASHGIGYILGAMCGVPHGYTSCVMLPAVLRWNEPENAARQQQIGRALGCDENNTADFLRDWLRRLELPVSLREVGVTADQLPAIAAAAAQHNVVKANPRKIASADDVMEILQLAW</sequence>
<evidence type="ECO:0000259" key="6">
    <source>
        <dbReference type="Pfam" id="PF25137"/>
    </source>
</evidence>
<dbReference type="SUPFAM" id="SSF56796">
    <property type="entry name" value="Dehydroquinate synthase-like"/>
    <property type="match status" value="1"/>
</dbReference>
<keyword evidence="3" id="KW-0560">Oxidoreductase</keyword>
<comment type="cofactor">
    <cofactor evidence="1">
        <name>Fe cation</name>
        <dbReference type="ChEBI" id="CHEBI:24875"/>
    </cofactor>
</comment>
<dbReference type="AlphaFoldDB" id="A0A1E8CN62"/>
<dbReference type="Pfam" id="PF25137">
    <property type="entry name" value="ADH_Fe_C"/>
    <property type="match status" value="1"/>
</dbReference>
<keyword evidence="8" id="KW-1185">Reference proteome</keyword>
<dbReference type="STRING" id="1524254.PHACT_11595"/>
<reference evidence="8" key="1">
    <citation type="submission" date="2016-07" db="EMBL/GenBank/DDBJ databases">
        <authorList>
            <person name="Florea S."/>
            <person name="Webb J.S."/>
            <person name="Jaromczyk J."/>
            <person name="Schardl C.L."/>
        </authorList>
    </citation>
    <scope>NUCLEOTIDE SEQUENCE [LARGE SCALE GENOMIC DNA]</scope>
    <source>
        <strain evidence="8">KCTC 42131</strain>
    </source>
</reference>
<comment type="similarity">
    <text evidence="2">Belongs to the iron-containing alcohol dehydrogenase family.</text>
</comment>
<dbReference type="InterPro" id="IPR001670">
    <property type="entry name" value="ADH_Fe/GldA"/>
</dbReference>